<evidence type="ECO:0008006" key="5">
    <source>
        <dbReference type="Google" id="ProtNLM"/>
    </source>
</evidence>
<dbReference type="GO" id="GO:0062129">
    <property type="term" value="C:chitin-based extracellular matrix"/>
    <property type="evidence" value="ECO:0007669"/>
    <property type="project" value="TreeGrafter"/>
</dbReference>
<evidence type="ECO:0000313" key="4">
    <source>
        <dbReference type="EMBL" id="JAG64920.1"/>
    </source>
</evidence>
<name>A0A0K8TIF5_LYGHE</name>
<dbReference type="Pfam" id="PF00379">
    <property type="entry name" value="Chitin_bind_4"/>
    <property type="match status" value="1"/>
</dbReference>
<proteinExistence type="predicted"/>
<organism evidence="4">
    <name type="scientific">Lygus hesperus</name>
    <name type="common">Western plant bug</name>
    <dbReference type="NCBI Taxonomy" id="30085"/>
    <lineage>
        <taxon>Eukaryota</taxon>
        <taxon>Metazoa</taxon>
        <taxon>Ecdysozoa</taxon>
        <taxon>Arthropoda</taxon>
        <taxon>Hexapoda</taxon>
        <taxon>Insecta</taxon>
        <taxon>Pterygota</taxon>
        <taxon>Neoptera</taxon>
        <taxon>Paraneoptera</taxon>
        <taxon>Hemiptera</taxon>
        <taxon>Heteroptera</taxon>
        <taxon>Panheteroptera</taxon>
        <taxon>Cimicomorpha</taxon>
        <taxon>Miridae</taxon>
        <taxon>Mirini</taxon>
        <taxon>Lygus</taxon>
    </lineage>
</organism>
<dbReference type="InterPro" id="IPR050468">
    <property type="entry name" value="Cuticle_Struct_Prot"/>
</dbReference>
<evidence type="ECO:0000256" key="3">
    <source>
        <dbReference type="SAM" id="SignalP"/>
    </source>
</evidence>
<dbReference type="PANTHER" id="PTHR10380">
    <property type="entry name" value="CUTICLE PROTEIN"/>
    <property type="match status" value="1"/>
</dbReference>
<evidence type="ECO:0000256" key="1">
    <source>
        <dbReference type="ARBA" id="ARBA00022460"/>
    </source>
</evidence>
<feature type="chain" id="PRO_5005520058" description="Larval cuticle protein LCP-22" evidence="3">
    <location>
        <begin position="17"/>
        <end position="189"/>
    </location>
</feature>
<feature type="signal peptide" evidence="3">
    <location>
        <begin position="1"/>
        <end position="16"/>
    </location>
</feature>
<dbReference type="EMBL" id="GBRD01000901">
    <property type="protein sequence ID" value="JAG64920.1"/>
    <property type="molecule type" value="Transcribed_RNA"/>
</dbReference>
<dbReference type="AlphaFoldDB" id="A0A0K8TIF5"/>
<dbReference type="PROSITE" id="PS51155">
    <property type="entry name" value="CHIT_BIND_RR_2"/>
    <property type="match status" value="1"/>
</dbReference>
<dbReference type="PRINTS" id="PR00947">
    <property type="entry name" value="CUTICLE"/>
</dbReference>
<reference evidence="4" key="1">
    <citation type="submission" date="2014-09" db="EMBL/GenBank/DDBJ databases">
        <authorList>
            <person name="Magalhaes I.L.F."/>
            <person name="Oliveira U."/>
            <person name="Santos F.R."/>
            <person name="Vidigal T.H.D.A."/>
            <person name="Brescovit A.D."/>
            <person name="Santos A.J."/>
        </authorList>
    </citation>
    <scope>NUCLEOTIDE SEQUENCE</scope>
</reference>
<accession>A0A0K8TIF5</accession>
<dbReference type="InterPro" id="IPR000618">
    <property type="entry name" value="Insect_cuticle"/>
</dbReference>
<keyword evidence="3" id="KW-0732">Signal</keyword>
<dbReference type="GO" id="GO:0008010">
    <property type="term" value="F:structural constituent of chitin-based larval cuticle"/>
    <property type="evidence" value="ECO:0007669"/>
    <property type="project" value="TreeGrafter"/>
</dbReference>
<keyword evidence="1 2" id="KW-0193">Cuticle</keyword>
<evidence type="ECO:0000256" key="2">
    <source>
        <dbReference type="PROSITE-ProRule" id="PRU00497"/>
    </source>
</evidence>
<dbReference type="PANTHER" id="PTHR10380:SF237">
    <property type="entry name" value="CUTICULAR PROTEIN 65AU, ISOFORM A-RELATED"/>
    <property type="match status" value="1"/>
</dbReference>
<sequence length="189" mass="20053">MKFAVVILACVAAASAQYNSGAYNPFGNQYRNPYKFQPTPAPYRPYRLPSSTPVYTPVVYKASTPSPVVPVPVAVARQVDARNAQIVKFGNEANPDGSYAYFYETDNGIAAQEQGTPRNFGGNPPVVPVVAQGSFSWTSPEGEPIAISYVADENGYQPSGNAIPTAPPVPAQIARALAYVAGRGAPLKK</sequence>
<dbReference type="PROSITE" id="PS00233">
    <property type="entry name" value="CHIT_BIND_RR_1"/>
    <property type="match status" value="1"/>
</dbReference>
<protein>
    <recommendedName>
        <fullName evidence="5">Larval cuticle protein LCP-22</fullName>
    </recommendedName>
</protein>
<dbReference type="InterPro" id="IPR031311">
    <property type="entry name" value="CHIT_BIND_RR_consensus"/>
</dbReference>